<sequence length="320" mass="34315">MSKGKSLPPALKSMLASPLYPARPAALRKGATIPAGRAAGPTPPAPSEKLLNVFRKVKGEAEQKGVGWGEWLSIATATMVTLNSPSSLASLHRFASGNEGSSTSSLSLSQRGDRALLMREVGLKCIGFVGIPKVINNLAALRKAVDEDQELSSSLTTEPRRQITPSELPSVKEAAYSLWDDIYQPHSDKLIKILGHSHPDLPVFILEGEYGPLFSPPHTFRKGESEPAWEVGRLRTSLVAIAALRAQGGVGPQVTSHVWGLMKAETSIQQGAENEKGLRWITSEEGALWTVEAVNALSEVVEGAEEIQLGSSESKRDSKL</sequence>
<dbReference type="RefSeq" id="XP_025350984.1">
    <property type="nucleotide sequence ID" value="XM_025491356.1"/>
</dbReference>
<dbReference type="STRING" id="1684307.A0A316UFZ4"/>
<accession>A0A316UFZ4</accession>
<dbReference type="OrthoDB" id="5392202at2759"/>
<dbReference type="GeneID" id="37013090"/>
<protein>
    <submittedName>
        <fullName evidence="1">Uncharacterized protein</fullName>
    </submittedName>
</protein>
<name>A0A316UFZ4_9BASI</name>
<evidence type="ECO:0000313" key="1">
    <source>
        <dbReference type="EMBL" id="PWN23824.1"/>
    </source>
</evidence>
<dbReference type="SUPFAM" id="SSF69118">
    <property type="entry name" value="AhpD-like"/>
    <property type="match status" value="1"/>
</dbReference>
<dbReference type="PANTHER" id="PTHR28180">
    <property type="entry name" value="CONSERVED MITOCHONDRIAL PROTEIN-RELATED"/>
    <property type="match status" value="1"/>
</dbReference>
<dbReference type="InterPro" id="IPR029032">
    <property type="entry name" value="AhpD-like"/>
</dbReference>
<reference evidence="1 2" key="1">
    <citation type="journal article" date="2018" name="Mol. Biol. Evol.">
        <title>Broad Genomic Sampling Reveals a Smut Pathogenic Ancestry of the Fungal Clade Ustilaginomycotina.</title>
        <authorList>
            <person name="Kijpornyongpan T."/>
            <person name="Mondo S.J."/>
            <person name="Barry K."/>
            <person name="Sandor L."/>
            <person name="Lee J."/>
            <person name="Lipzen A."/>
            <person name="Pangilinan J."/>
            <person name="LaButti K."/>
            <person name="Hainaut M."/>
            <person name="Henrissat B."/>
            <person name="Grigoriev I.V."/>
            <person name="Spatafora J.W."/>
            <person name="Aime M.C."/>
        </authorList>
    </citation>
    <scope>NUCLEOTIDE SEQUENCE [LARGE SCALE GENOMIC DNA]</scope>
    <source>
        <strain evidence="1 2">MCA 4718</strain>
    </source>
</reference>
<evidence type="ECO:0000313" key="2">
    <source>
        <dbReference type="Proteomes" id="UP000245942"/>
    </source>
</evidence>
<gene>
    <name evidence="1" type="ORF">BCV69DRAFT_279738</name>
</gene>
<keyword evidence="2" id="KW-1185">Reference proteome</keyword>
<dbReference type="EMBL" id="KZ819321">
    <property type="protein sequence ID" value="PWN23824.1"/>
    <property type="molecule type" value="Genomic_DNA"/>
</dbReference>
<dbReference type="PANTHER" id="PTHR28180:SF2">
    <property type="entry name" value="PEROXISOMAL PROTEIN 2"/>
    <property type="match status" value="1"/>
</dbReference>
<dbReference type="InterPro" id="IPR052999">
    <property type="entry name" value="PTS1_Protein"/>
</dbReference>
<dbReference type="AlphaFoldDB" id="A0A316UFZ4"/>
<organism evidence="1 2">
    <name type="scientific">Pseudomicrostroma glucosiphilum</name>
    <dbReference type="NCBI Taxonomy" id="1684307"/>
    <lineage>
        <taxon>Eukaryota</taxon>
        <taxon>Fungi</taxon>
        <taxon>Dikarya</taxon>
        <taxon>Basidiomycota</taxon>
        <taxon>Ustilaginomycotina</taxon>
        <taxon>Exobasidiomycetes</taxon>
        <taxon>Microstromatales</taxon>
        <taxon>Microstromatales incertae sedis</taxon>
        <taxon>Pseudomicrostroma</taxon>
    </lineage>
</organism>
<proteinExistence type="predicted"/>
<dbReference type="Proteomes" id="UP000245942">
    <property type="component" value="Unassembled WGS sequence"/>
</dbReference>
<dbReference type="Gene3D" id="1.20.1290.10">
    <property type="entry name" value="AhpD-like"/>
    <property type="match status" value="1"/>
</dbReference>